<dbReference type="AlphaFoldDB" id="A0A9P0TWX2"/>
<accession>A0A9P0TWX2</accession>
<organism evidence="2 3">
    <name type="scientific">Pieris brassicae</name>
    <name type="common">White butterfly</name>
    <name type="synonym">Large white butterfly</name>
    <dbReference type="NCBI Taxonomy" id="7116"/>
    <lineage>
        <taxon>Eukaryota</taxon>
        <taxon>Metazoa</taxon>
        <taxon>Ecdysozoa</taxon>
        <taxon>Arthropoda</taxon>
        <taxon>Hexapoda</taxon>
        <taxon>Insecta</taxon>
        <taxon>Pterygota</taxon>
        <taxon>Neoptera</taxon>
        <taxon>Endopterygota</taxon>
        <taxon>Lepidoptera</taxon>
        <taxon>Glossata</taxon>
        <taxon>Ditrysia</taxon>
        <taxon>Papilionoidea</taxon>
        <taxon>Pieridae</taxon>
        <taxon>Pierinae</taxon>
        <taxon>Pieris</taxon>
    </lineage>
</organism>
<feature type="region of interest" description="Disordered" evidence="1">
    <location>
        <begin position="892"/>
        <end position="954"/>
    </location>
</feature>
<sequence length="954" mass="106577">MIDSDLIDVESLDFSDEQTWLYRASGDSGEKFDFFEYKLNFDWPLNEDDDYIKAKEDLLAVLDNVLKNQAAAPDKHKFDSRTFVRPKRRPQRPSIQSIVEVNPAMSPHHPPLNQSANKYLTYNKYNNPLGPISPMLRLKTFNVDVNTENSNVIREFAVKRRGMALDDDPQLEDGDMSEDRTSDHTRFKPINIDYTQPAHNLHNTFNKGLNIFADRNSLNMYQSGESLMRMSPPSLVSSLVMENSGNFNHDSLEGKKSLPHRDSGPPTLGRESMNPMMTSMTLSILDDKDMNTSFLSQTTYPDNDSLLDSLPPSLVNSVNSSYIVSNSSRKVDTPDTNIFSSATFTRLEQSEKLLAARPRCQLFNTFKRDSIKNSESYTKAKEEACQIDTAKVLNENSDNSKESPKRNGEMSETITLHFSNKFSDTDAEKENVNTTFEKDDAFFNEVEVQRLEGKTSLNVTMEKQELNEIIQARQKLSLARKALPEADKSPSDTSPIKTIQLPNQTITVPRQSMENAAELLTRRRVMKQEESLREPPKRNATFKKASPKINQIDSTVVYVKSNETHIIDINSATMNLIDSAERTLNPDDWGLEDRAMVGSSESAETDTGTFSSSSPPDHADPNLHVASTPLVLKKGTKNELLNLQHTISPIYDITDQSYTVIKVPDGNGMERTYDLNTTVINSGTVVRRAAPKRDILTGKSTPEKKITSPVQQKSNSIPSSVGVVRTMPPPTSVPRKMALPTSKLRQYSSHRELNRIPAGRTIPGIPGRTMVRRNVYASNPALSPTAPAQPMTQLPQRRQSVVIPPLQHDENVDVHVEKLSKPAFTAPPALVRQGTETLRRERPQSQLAQPKDLRLSAAPIATGVPVSMRNHYALPPCSRPSSIACASQLRVSRPTSVPSRQVPVPAQMEPQRPQTGLESRASALPRPSRLPAPRRMLRPPSVYSVAPTADVDQY</sequence>
<feature type="region of interest" description="Disordered" evidence="1">
    <location>
        <begin position="598"/>
        <end position="624"/>
    </location>
</feature>
<feature type="compositionally biased region" description="Polar residues" evidence="1">
    <location>
        <begin position="708"/>
        <end position="719"/>
    </location>
</feature>
<evidence type="ECO:0000313" key="3">
    <source>
        <dbReference type="Proteomes" id="UP001152562"/>
    </source>
</evidence>
<feature type="region of interest" description="Disordered" evidence="1">
    <location>
        <begin position="704"/>
        <end position="735"/>
    </location>
</feature>
<dbReference type="EMBL" id="CALOZG010000042">
    <property type="protein sequence ID" value="CAH4034969.1"/>
    <property type="molecule type" value="Genomic_DNA"/>
</dbReference>
<feature type="compositionally biased region" description="Low complexity" evidence="1">
    <location>
        <begin position="919"/>
        <end position="941"/>
    </location>
</feature>
<comment type="caution">
    <text evidence="2">The sequence shown here is derived from an EMBL/GenBank/DDBJ whole genome shotgun (WGS) entry which is preliminary data.</text>
</comment>
<feature type="compositionally biased region" description="Basic and acidic residues" evidence="1">
    <location>
        <begin position="250"/>
        <end position="263"/>
    </location>
</feature>
<reference evidence="2" key="1">
    <citation type="submission" date="2022-05" db="EMBL/GenBank/DDBJ databases">
        <authorList>
            <person name="Okamura Y."/>
        </authorList>
    </citation>
    <scope>NUCLEOTIDE SEQUENCE</scope>
</reference>
<protein>
    <submittedName>
        <fullName evidence="2">Uncharacterized protein</fullName>
    </submittedName>
</protein>
<evidence type="ECO:0000313" key="2">
    <source>
        <dbReference type="EMBL" id="CAH4034969.1"/>
    </source>
</evidence>
<proteinExistence type="predicted"/>
<gene>
    <name evidence="2" type="ORF">PIBRA_LOCUS11091</name>
</gene>
<feature type="compositionally biased region" description="Polar residues" evidence="1">
    <location>
        <begin position="599"/>
        <end position="615"/>
    </location>
</feature>
<keyword evidence="3" id="KW-1185">Reference proteome</keyword>
<name>A0A9P0TWX2_PIEBR</name>
<evidence type="ECO:0000256" key="1">
    <source>
        <dbReference type="SAM" id="MobiDB-lite"/>
    </source>
</evidence>
<feature type="region of interest" description="Disordered" evidence="1">
    <location>
        <begin position="246"/>
        <end position="274"/>
    </location>
</feature>
<dbReference type="Proteomes" id="UP001152562">
    <property type="component" value="Unassembled WGS sequence"/>
</dbReference>